<dbReference type="Gene3D" id="3.60.110.10">
    <property type="entry name" value="Carbon-nitrogen hydrolase"/>
    <property type="match status" value="1"/>
</dbReference>
<dbReference type="PROSITE" id="PS01227">
    <property type="entry name" value="UPF0012"/>
    <property type="match status" value="1"/>
</dbReference>
<reference evidence="1" key="3">
    <citation type="submission" date="2025-09" db="UniProtKB">
        <authorList>
            <consortium name="Ensembl"/>
        </authorList>
    </citation>
    <scope>IDENTIFICATION</scope>
</reference>
<evidence type="ECO:0000313" key="2">
    <source>
        <dbReference type="Proteomes" id="UP000694382"/>
    </source>
</evidence>
<proteinExistence type="predicted"/>
<dbReference type="InterPro" id="IPR036526">
    <property type="entry name" value="C-N_Hydrolase_sf"/>
</dbReference>
<dbReference type="InterPro" id="IPR003010">
    <property type="entry name" value="C-N_Hydrolase"/>
</dbReference>
<protein>
    <submittedName>
        <fullName evidence="1">Uncharacterized protein</fullName>
    </submittedName>
</protein>
<reference evidence="1" key="1">
    <citation type="submission" date="2020-02" db="EMBL/GenBank/DDBJ databases">
        <authorList>
            <person name="Enbody D E."/>
            <person name="Pettersson E M."/>
        </authorList>
    </citation>
    <scope>NUCLEOTIDE SEQUENCE [LARGE SCALE GENOMIC DNA]</scope>
</reference>
<sequence length="355" mass="37492">MSPLSPTPVAVPRCGGGCPQACWWPHTCTIPNPPVAVPTVPTVPNPCCGCPHLRWWLSPLSSTLVVTVPNAGGCIPAQFPTPGCSHCLSPHGCPHCPQPPVAVPNPPWLSPLSPVPMAVPIVPSPLWLSPTPHGCPHCPQSPWLSPLSPAPCGCPQPPWLSPLSPAPRGCPQPWWWLSPGSLVAAYRKLHLFDAALPGQPALCESSFTNPGQELLPPIDTPVGKLGLAVCYDLRFPELAQALRGAGAQILTFPSAFTVPTGAAHWEVLLRARAIECQCYVVAAAQCGRHNATRASFGHSLVADPWGAVVAQCHEGPGLCLAHIDLAYLEQVRRELPVHGHRRGDIYGTPTGTPGT</sequence>
<dbReference type="PANTHER" id="PTHR23088">
    <property type="entry name" value="NITRILASE-RELATED"/>
    <property type="match status" value="1"/>
</dbReference>
<dbReference type="PANTHER" id="PTHR23088:SF27">
    <property type="entry name" value="DEAMINATED GLUTATHIONE AMIDASE"/>
    <property type="match status" value="1"/>
</dbReference>
<evidence type="ECO:0000313" key="1">
    <source>
        <dbReference type="Ensembl" id="ENSCPVP00000024732.1"/>
    </source>
</evidence>
<dbReference type="InterPro" id="IPR001110">
    <property type="entry name" value="UPF0012_CS"/>
</dbReference>
<dbReference type="AlphaFoldDB" id="A0A8U8C7X9"/>
<accession>A0A8U8C7X9</accession>
<keyword evidence="2" id="KW-1185">Reference proteome</keyword>
<organism evidence="1 2">
    <name type="scientific">Geospiza parvula</name>
    <name type="common">Small tree-finch</name>
    <name type="synonym">Camarhynchus parvulus</name>
    <dbReference type="NCBI Taxonomy" id="87175"/>
    <lineage>
        <taxon>Eukaryota</taxon>
        <taxon>Metazoa</taxon>
        <taxon>Chordata</taxon>
        <taxon>Craniata</taxon>
        <taxon>Vertebrata</taxon>
        <taxon>Euteleostomi</taxon>
        <taxon>Archelosauria</taxon>
        <taxon>Archosauria</taxon>
        <taxon>Dinosauria</taxon>
        <taxon>Saurischia</taxon>
        <taxon>Theropoda</taxon>
        <taxon>Coelurosauria</taxon>
        <taxon>Aves</taxon>
        <taxon>Neognathae</taxon>
        <taxon>Neoaves</taxon>
        <taxon>Telluraves</taxon>
        <taxon>Australaves</taxon>
        <taxon>Passeriformes</taxon>
        <taxon>Thraupidae</taxon>
        <taxon>Camarhynchus</taxon>
    </lineage>
</organism>
<dbReference type="Pfam" id="PF00795">
    <property type="entry name" value="CN_hydrolase"/>
    <property type="match status" value="1"/>
</dbReference>
<dbReference type="Proteomes" id="UP000694382">
    <property type="component" value="Chromosome 25"/>
</dbReference>
<name>A0A8U8C7X9_GEOPR</name>
<dbReference type="Ensembl" id="ENSCPVT00000025045.1">
    <property type="protein sequence ID" value="ENSCPVP00000024732.1"/>
    <property type="gene ID" value="ENSCPVG00000003159.2"/>
</dbReference>
<reference evidence="1" key="2">
    <citation type="submission" date="2025-08" db="UniProtKB">
        <authorList>
            <consortium name="Ensembl"/>
        </authorList>
    </citation>
    <scope>IDENTIFICATION</scope>
</reference>
<dbReference type="SUPFAM" id="SSF56317">
    <property type="entry name" value="Carbon-nitrogen hydrolase"/>
    <property type="match status" value="1"/>
</dbReference>
<dbReference type="PROSITE" id="PS50263">
    <property type="entry name" value="CN_HYDROLASE"/>
    <property type="match status" value="1"/>
</dbReference>